<sequence>MQLFLSLSNGPVVLAAGDCRDTLEDVCHVCTEDSLDLFPDDETSRQLIPERRLLHCQVYTVMLPGILCLITTGYFSQSDAWMLLTLLIPCLLKASKPVSSRGGPIPPSPGLTNFPTAISSLRPSRVPGYHS</sequence>
<accession>A0A022WHL8</accession>
<proteinExistence type="predicted"/>
<protein>
    <submittedName>
        <fullName evidence="1">Uncharacterized protein</fullName>
    </submittedName>
</protein>
<dbReference type="AlphaFoldDB" id="A0A022WHL8"/>
<name>A0A022WHL8_TRIRU</name>
<dbReference type="Proteomes" id="UP000023758">
    <property type="component" value="Unassembled WGS sequence"/>
</dbReference>
<gene>
    <name evidence="1" type="ORF">H103_00182</name>
</gene>
<dbReference type="EMBL" id="KK207683">
    <property type="protein sequence ID" value="EZF57568.1"/>
    <property type="molecule type" value="Genomic_DNA"/>
</dbReference>
<dbReference type="HOGENOM" id="CLU_1929103_0_0_1"/>
<reference evidence="1" key="1">
    <citation type="submission" date="2014-02" db="EMBL/GenBank/DDBJ databases">
        <title>The Genome Sequence of Trichophyton rubrum (morphotype fischeri) CBS 288.86.</title>
        <authorList>
            <consortium name="The Broad Institute Genomics Platform"/>
            <person name="Cuomo C.A."/>
            <person name="White T.C."/>
            <person name="Graser Y."/>
            <person name="Martinez-Rossi N."/>
            <person name="Heitman J."/>
            <person name="Young S.K."/>
            <person name="Zeng Q."/>
            <person name="Gargeya S."/>
            <person name="Abouelleil A."/>
            <person name="Alvarado L."/>
            <person name="Chapman S.B."/>
            <person name="Gainer-Dewar J."/>
            <person name="Goldberg J."/>
            <person name="Griggs A."/>
            <person name="Gujja S."/>
            <person name="Hansen M."/>
            <person name="Howarth C."/>
            <person name="Imamovic A."/>
            <person name="Larimer J."/>
            <person name="Martinez D."/>
            <person name="Murphy C."/>
            <person name="Pearson M.D."/>
            <person name="Persinoti G."/>
            <person name="Poon T."/>
            <person name="Priest M."/>
            <person name="Roberts A.D."/>
            <person name="Saif S."/>
            <person name="Shea T.D."/>
            <person name="Sykes S.N."/>
            <person name="Wortman J."/>
            <person name="Nusbaum C."/>
            <person name="Birren B."/>
        </authorList>
    </citation>
    <scope>NUCLEOTIDE SEQUENCE [LARGE SCALE GENOMIC DNA]</scope>
    <source>
        <strain evidence="1">CBS 288.86</strain>
    </source>
</reference>
<organism evidence="1">
    <name type="scientific">Trichophyton rubrum CBS 288.86</name>
    <dbReference type="NCBI Taxonomy" id="1215330"/>
    <lineage>
        <taxon>Eukaryota</taxon>
        <taxon>Fungi</taxon>
        <taxon>Dikarya</taxon>
        <taxon>Ascomycota</taxon>
        <taxon>Pezizomycotina</taxon>
        <taxon>Eurotiomycetes</taxon>
        <taxon>Eurotiomycetidae</taxon>
        <taxon>Onygenales</taxon>
        <taxon>Arthrodermataceae</taxon>
        <taxon>Trichophyton</taxon>
    </lineage>
</organism>
<evidence type="ECO:0000313" key="1">
    <source>
        <dbReference type="EMBL" id="EZF57568.1"/>
    </source>
</evidence>